<organism evidence="2 3">
    <name type="scientific">Colletotrichum abscissum</name>
    <dbReference type="NCBI Taxonomy" id="1671311"/>
    <lineage>
        <taxon>Eukaryota</taxon>
        <taxon>Fungi</taxon>
        <taxon>Dikarya</taxon>
        <taxon>Ascomycota</taxon>
        <taxon>Pezizomycotina</taxon>
        <taxon>Sordariomycetes</taxon>
        <taxon>Hypocreomycetidae</taxon>
        <taxon>Glomerellales</taxon>
        <taxon>Glomerellaceae</taxon>
        <taxon>Colletotrichum</taxon>
        <taxon>Colletotrichum acutatum species complex</taxon>
    </lineage>
</organism>
<reference evidence="2" key="1">
    <citation type="submission" date="2019-01" db="EMBL/GenBank/DDBJ databases">
        <title>Colletotrichum abscissum LGMF1257.</title>
        <authorList>
            <person name="Baroncelli R."/>
        </authorList>
    </citation>
    <scope>NUCLEOTIDE SEQUENCE</scope>
    <source>
        <strain evidence="2">Ca142</strain>
    </source>
</reference>
<protein>
    <submittedName>
        <fullName evidence="2">Uncharacterized protein</fullName>
    </submittedName>
</protein>
<evidence type="ECO:0000313" key="2">
    <source>
        <dbReference type="EMBL" id="KAI3530154.1"/>
    </source>
</evidence>
<feature type="region of interest" description="Disordered" evidence="1">
    <location>
        <begin position="1"/>
        <end position="21"/>
    </location>
</feature>
<dbReference type="Proteomes" id="UP001056436">
    <property type="component" value="Unassembled WGS sequence"/>
</dbReference>
<gene>
    <name evidence="2" type="ORF">CABS02_14602</name>
</gene>
<dbReference type="EMBL" id="SDAQ01000210">
    <property type="protein sequence ID" value="KAI3530154.1"/>
    <property type="molecule type" value="Genomic_DNA"/>
</dbReference>
<comment type="caution">
    <text evidence="2">The sequence shown here is derived from an EMBL/GenBank/DDBJ whole genome shotgun (WGS) entry which is preliminary data.</text>
</comment>
<dbReference type="AlphaFoldDB" id="A0A9P9X0U4"/>
<name>A0A9P9X0U4_9PEZI</name>
<keyword evidence="3" id="KW-1185">Reference proteome</keyword>
<evidence type="ECO:0000313" key="3">
    <source>
        <dbReference type="Proteomes" id="UP001056436"/>
    </source>
</evidence>
<accession>A0A9P9X0U4</accession>
<sequence>MQHQETIKAASHGTGTSEPKQRCAWWPLGRAAGERTHAVAEESLPYKTGRSIDRWSAARQVAGAQKASASAGLKVLGCGRCQDYPMTRRCEAPISVSILQVDPASDGIVLIATRRCGAAAGFSPAAIRESGLGDSLVLWQQVASADQPVSGDARYCRRTPGRRYPAKSTALACGRLPPRRSARYLSSTWPNVLHCGRHCPSELALERLGTATIPTRAPGKMRSCLPQATELAPKFAVAKVEQAHDKTARGDAGGRVAAVTPLSVHYACLARDDSVMIPSLAAAATMPVVATTTKPMPVAPLAAARSILSGLLLHRTCTPTKSAVVLTRVPHVHFALNRYTANLFALQSAPRNVREYTTAYHAVRAKMYALAVTPKPERPVPISWVVRHGHSASRPDSLELIEKSASTRMRCLAGTISATALFEFFAQC</sequence>
<evidence type="ECO:0000256" key="1">
    <source>
        <dbReference type="SAM" id="MobiDB-lite"/>
    </source>
</evidence>
<proteinExistence type="predicted"/>